<proteinExistence type="predicted"/>
<evidence type="ECO:0000313" key="2">
    <source>
        <dbReference type="Proteomes" id="UP000095546"/>
    </source>
</evidence>
<reference evidence="1 2" key="1">
    <citation type="submission" date="2015-09" db="EMBL/GenBank/DDBJ databases">
        <authorList>
            <consortium name="Pathogen Informatics"/>
        </authorList>
    </citation>
    <scope>NUCLEOTIDE SEQUENCE [LARGE SCALE GENOMIC DNA]</scope>
    <source>
        <strain evidence="1 2">2789STDY5608828</strain>
    </source>
</reference>
<dbReference type="STRING" id="187979.ERS852385_00798"/>
<name>A0A173XZ67_9FIRM</name>
<dbReference type="Pfam" id="PF08665">
    <property type="entry name" value="PglZ"/>
    <property type="match status" value="1"/>
</dbReference>
<dbReference type="Proteomes" id="UP000095546">
    <property type="component" value="Unassembled WGS sequence"/>
</dbReference>
<dbReference type="eggNOG" id="COG1524">
    <property type="taxonomic scope" value="Bacteria"/>
</dbReference>
<dbReference type="AlphaFoldDB" id="A0A173XZ67"/>
<protein>
    <submittedName>
        <fullName evidence="1">PglZ domain</fullName>
    </submittedName>
</protein>
<dbReference type="EMBL" id="CYYU01000003">
    <property type="protein sequence ID" value="CUN57322.1"/>
    <property type="molecule type" value="Genomic_DNA"/>
</dbReference>
<sequence length="196" mass="21227">MFPSITKFGMAALLPHKELTVAPAGSGLAVLADGQSTEAPNRDAVLKAANPKSVALKATDIIAMKRSERSAKVRGMDVVYIYHDTINAASHTDDKKVFPACEEAIAELKNLVRIIVNEFTGTSILLTADHGFLYTMKPLTEDSKAGSGLQKDQVIEQARRYVITTPDAESDHLLPVNFMKGAAPYKAFAPREQRSA</sequence>
<organism evidence="1 2">
    <name type="scientific">Mitsuokella jalaludinii</name>
    <dbReference type="NCBI Taxonomy" id="187979"/>
    <lineage>
        <taxon>Bacteria</taxon>
        <taxon>Bacillati</taxon>
        <taxon>Bacillota</taxon>
        <taxon>Negativicutes</taxon>
        <taxon>Selenomonadales</taxon>
        <taxon>Selenomonadaceae</taxon>
        <taxon>Mitsuokella</taxon>
    </lineage>
</organism>
<gene>
    <name evidence="1" type="ORF">ERS852385_00798</name>
</gene>
<keyword evidence="2" id="KW-1185">Reference proteome</keyword>
<dbReference type="OrthoDB" id="9769734at2"/>
<evidence type="ECO:0000313" key="1">
    <source>
        <dbReference type="EMBL" id="CUN57322.1"/>
    </source>
</evidence>
<accession>A0A173XZ67</accession>